<dbReference type="Gene3D" id="3.30.70.270">
    <property type="match status" value="1"/>
</dbReference>
<accession>A0A066URX4</accession>
<dbReference type="InterPro" id="IPR003018">
    <property type="entry name" value="GAF"/>
</dbReference>
<dbReference type="OrthoDB" id="9812358at2"/>
<dbReference type="CDD" id="cd01949">
    <property type="entry name" value="GGDEF"/>
    <property type="match status" value="1"/>
</dbReference>
<protein>
    <recommendedName>
        <fullName evidence="1">diguanylate cyclase</fullName>
        <ecNumber evidence="1">2.7.7.65</ecNumber>
    </recommendedName>
</protein>
<dbReference type="Proteomes" id="UP000027219">
    <property type="component" value="Unassembled WGS sequence"/>
</dbReference>
<name>A0A066URX4_9VIBR</name>
<dbReference type="PANTHER" id="PTHR45138:SF9">
    <property type="entry name" value="DIGUANYLATE CYCLASE DGCM-RELATED"/>
    <property type="match status" value="1"/>
</dbReference>
<dbReference type="InterPro" id="IPR050469">
    <property type="entry name" value="Diguanylate_Cyclase"/>
</dbReference>
<evidence type="ECO:0000256" key="1">
    <source>
        <dbReference type="ARBA" id="ARBA00012528"/>
    </source>
</evidence>
<evidence type="ECO:0000259" key="3">
    <source>
        <dbReference type="PROSITE" id="PS50887"/>
    </source>
</evidence>
<dbReference type="SMART" id="SM00065">
    <property type="entry name" value="GAF"/>
    <property type="match status" value="1"/>
</dbReference>
<gene>
    <name evidence="4" type="ORF">VFDL14_03480</name>
</gene>
<dbReference type="InterPro" id="IPR029787">
    <property type="entry name" value="Nucleotide_cyclase"/>
</dbReference>
<keyword evidence="5" id="KW-1185">Reference proteome</keyword>
<dbReference type="SUPFAM" id="SSF55073">
    <property type="entry name" value="Nucleotide cyclase"/>
    <property type="match status" value="1"/>
</dbReference>
<sequence>MPFTNIYQSSSKYAINDLVKEMDLSLWKSMLNNIAEVLNAPAVGLILTSEVGFQNIAMSSSPGVKANPGKIIPRDINLYCKKVMETRAMLYVKNASGKEEWNDNPELTQMGYVSYLGLPIFQSDGSMFATLCALDTKETSYKPIQINLMESIRALLEREVHTAERVRKLKYTSNHDELTQVFNRRAILSESPKFIDSTIENGISIGAVYFDIDSLKYVNDNFGHNIGDQYIKSFSHSLQRNTRKDDICGRLGGDEFLLLCRDITEDSLSKIISRVQSDFKTHSQKLGIDCHATFSHGSLIYSSNIPPIEELIRLTDEQMYENKMSKRYAQLK</sequence>
<evidence type="ECO:0000256" key="2">
    <source>
        <dbReference type="ARBA" id="ARBA00034247"/>
    </source>
</evidence>
<reference evidence="4 5" key="1">
    <citation type="submission" date="2014-02" db="EMBL/GenBank/DDBJ databases">
        <title>Vibrio fortis Dalian14 Genome Sequencing.</title>
        <authorList>
            <person name="Wang Y."/>
            <person name="Song L."/>
            <person name="Liu G."/>
            <person name="Ding J."/>
        </authorList>
    </citation>
    <scope>NUCLEOTIDE SEQUENCE [LARGE SCALE GENOMIC DNA]</scope>
    <source>
        <strain evidence="4 5">Dalian14</strain>
    </source>
</reference>
<dbReference type="GO" id="GO:0052621">
    <property type="term" value="F:diguanylate cyclase activity"/>
    <property type="evidence" value="ECO:0007669"/>
    <property type="project" value="UniProtKB-EC"/>
</dbReference>
<feature type="domain" description="GGDEF" evidence="3">
    <location>
        <begin position="203"/>
        <end position="332"/>
    </location>
</feature>
<dbReference type="STRING" id="212667.VFDL14_03480"/>
<dbReference type="AlphaFoldDB" id="A0A066URX4"/>
<evidence type="ECO:0000313" key="5">
    <source>
        <dbReference type="Proteomes" id="UP000027219"/>
    </source>
</evidence>
<dbReference type="EMBL" id="JFFR01000002">
    <property type="protein sequence ID" value="KDN29825.1"/>
    <property type="molecule type" value="Genomic_DNA"/>
</dbReference>
<dbReference type="SUPFAM" id="SSF55781">
    <property type="entry name" value="GAF domain-like"/>
    <property type="match status" value="1"/>
</dbReference>
<dbReference type="EC" id="2.7.7.65" evidence="1"/>
<dbReference type="PROSITE" id="PS50887">
    <property type="entry name" value="GGDEF"/>
    <property type="match status" value="1"/>
</dbReference>
<comment type="catalytic activity">
    <reaction evidence="2">
        <text>2 GTP = 3',3'-c-di-GMP + 2 diphosphate</text>
        <dbReference type="Rhea" id="RHEA:24898"/>
        <dbReference type="ChEBI" id="CHEBI:33019"/>
        <dbReference type="ChEBI" id="CHEBI:37565"/>
        <dbReference type="ChEBI" id="CHEBI:58805"/>
        <dbReference type="EC" id="2.7.7.65"/>
    </reaction>
</comment>
<dbReference type="SMART" id="SM00267">
    <property type="entry name" value="GGDEF"/>
    <property type="match status" value="1"/>
</dbReference>
<dbReference type="Gene3D" id="3.30.450.40">
    <property type="match status" value="1"/>
</dbReference>
<dbReference type="InterPro" id="IPR043128">
    <property type="entry name" value="Rev_trsase/Diguanyl_cyclase"/>
</dbReference>
<proteinExistence type="predicted"/>
<dbReference type="Pfam" id="PF00990">
    <property type="entry name" value="GGDEF"/>
    <property type="match status" value="1"/>
</dbReference>
<organism evidence="4 5">
    <name type="scientific">Vibrio fortis</name>
    <dbReference type="NCBI Taxonomy" id="212667"/>
    <lineage>
        <taxon>Bacteria</taxon>
        <taxon>Pseudomonadati</taxon>
        <taxon>Pseudomonadota</taxon>
        <taxon>Gammaproteobacteria</taxon>
        <taxon>Vibrionales</taxon>
        <taxon>Vibrionaceae</taxon>
        <taxon>Vibrio</taxon>
    </lineage>
</organism>
<evidence type="ECO:0000313" key="4">
    <source>
        <dbReference type="EMBL" id="KDN29825.1"/>
    </source>
</evidence>
<dbReference type="InterPro" id="IPR000160">
    <property type="entry name" value="GGDEF_dom"/>
</dbReference>
<comment type="caution">
    <text evidence="4">The sequence shown here is derived from an EMBL/GenBank/DDBJ whole genome shotgun (WGS) entry which is preliminary data.</text>
</comment>
<dbReference type="Pfam" id="PF01590">
    <property type="entry name" value="GAF"/>
    <property type="match status" value="1"/>
</dbReference>
<dbReference type="PANTHER" id="PTHR45138">
    <property type="entry name" value="REGULATORY COMPONENTS OF SENSORY TRANSDUCTION SYSTEM"/>
    <property type="match status" value="1"/>
</dbReference>
<dbReference type="RefSeq" id="WP_032548756.1">
    <property type="nucleotide sequence ID" value="NZ_JFFR01000002.1"/>
</dbReference>
<dbReference type="InterPro" id="IPR029016">
    <property type="entry name" value="GAF-like_dom_sf"/>
</dbReference>
<dbReference type="NCBIfam" id="TIGR00254">
    <property type="entry name" value="GGDEF"/>
    <property type="match status" value="1"/>
</dbReference>